<dbReference type="Proteomes" id="UP000029443">
    <property type="component" value="Unassembled WGS sequence"/>
</dbReference>
<evidence type="ECO:0000256" key="1">
    <source>
        <dbReference type="SAM" id="Phobius"/>
    </source>
</evidence>
<dbReference type="InterPro" id="IPR005625">
    <property type="entry name" value="PepSY-ass_TM"/>
</dbReference>
<keyword evidence="3" id="KW-1185">Reference proteome</keyword>
<organism evidence="2 3">
    <name type="scientific">Alcanivorax jadensis T9</name>
    <dbReference type="NCBI Taxonomy" id="1177181"/>
    <lineage>
        <taxon>Bacteria</taxon>
        <taxon>Pseudomonadati</taxon>
        <taxon>Pseudomonadota</taxon>
        <taxon>Gammaproteobacteria</taxon>
        <taxon>Oceanospirillales</taxon>
        <taxon>Alcanivoracaceae</taxon>
        <taxon>Alcanivorax</taxon>
    </lineage>
</organism>
<feature type="transmembrane region" description="Helical" evidence="1">
    <location>
        <begin position="12"/>
        <end position="32"/>
    </location>
</feature>
<proteinExistence type="predicted"/>
<name>A0ABR4WE51_9GAMM</name>
<keyword evidence="1" id="KW-0812">Transmembrane</keyword>
<feature type="transmembrane region" description="Helical" evidence="1">
    <location>
        <begin position="374"/>
        <end position="395"/>
    </location>
</feature>
<feature type="transmembrane region" description="Helical" evidence="1">
    <location>
        <begin position="220"/>
        <end position="241"/>
    </location>
</feature>
<keyword evidence="1" id="KW-0472">Membrane</keyword>
<dbReference type="PANTHER" id="PTHR34219:SF5">
    <property type="entry name" value="BLR4505 PROTEIN"/>
    <property type="match status" value="1"/>
</dbReference>
<reference evidence="2 3" key="1">
    <citation type="submission" date="2012-09" db="EMBL/GenBank/DDBJ databases">
        <title>Genome Sequence of alkane-degrading Bacterium Alcanivorax jadensis T9.</title>
        <authorList>
            <person name="Lai Q."/>
            <person name="Shao Z."/>
        </authorList>
    </citation>
    <scope>NUCLEOTIDE SEQUENCE [LARGE SCALE GENOMIC DNA]</scope>
    <source>
        <strain evidence="2 3">T9</strain>
    </source>
</reference>
<keyword evidence="1" id="KW-1133">Transmembrane helix</keyword>
<feature type="transmembrane region" description="Helical" evidence="1">
    <location>
        <begin position="155"/>
        <end position="177"/>
    </location>
</feature>
<dbReference type="RefSeq" id="WP_035245747.1">
    <property type="nucleotide sequence ID" value="NZ_ARXU01000003.1"/>
</dbReference>
<sequence length="419" mass="47655">MRAILVVLHRWFGLFIAGFLIIAGLTGALISWDHELDEWLNPHLFESQSQGEPLPMLELVRRVEEADPRVRASFFSLGAEPGHNAEIWVDARENPETGQRYDLDYDHAFVDPVTGEIVGKRLWGKISLHPEHLMSFLYKLHFTLHLPEWNGINRWGIWLMGAAAMVWLFDTFIAMALTLPRKRRTHKAGGKSWLQRWKPAWMIRRGAGAYKLNFDLHTAVGLWVFGLLLILAFTSFSLNLYREVFYPVMSMVSETTPGPFETRTPTALHDPVEPRVSWPALFDKARTEADNRNWQEPIGDTFYSDNFAVFGVRFYYPGEDHDSGGMKVKSLYYDGENGNLIGDEVPWQGTAADVFNQLQFPLHSGRIAGMPGRIIVSIMGIAVAMLSITGVVIWWKKRKARVAIKKRKRINTSAATSAT</sequence>
<evidence type="ECO:0008006" key="4">
    <source>
        <dbReference type="Google" id="ProtNLM"/>
    </source>
</evidence>
<dbReference type="PANTHER" id="PTHR34219">
    <property type="entry name" value="IRON-REGULATED INNER MEMBRANE PROTEIN-RELATED"/>
    <property type="match status" value="1"/>
</dbReference>
<evidence type="ECO:0000313" key="2">
    <source>
        <dbReference type="EMBL" id="KGD61810.1"/>
    </source>
</evidence>
<gene>
    <name evidence="2" type="ORF">T9A_01019</name>
</gene>
<accession>A0ABR4WE51</accession>
<evidence type="ECO:0000313" key="3">
    <source>
        <dbReference type="Proteomes" id="UP000029443"/>
    </source>
</evidence>
<protein>
    <recommendedName>
        <fullName evidence="4">Iron-regulated membrane protein</fullName>
    </recommendedName>
</protein>
<dbReference type="Pfam" id="PF03929">
    <property type="entry name" value="PepSY_TM"/>
    <property type="match status" value="1"/>
</dbReference>
<dbReference type="EMBL" id="ARXU01000003">
    <property type="protein sequence ID" value="KGD61810.1"/>
    <property type="molecule type" value="Genomic_DNA"/>
</dbReference>
<comment type="caution">
    <text evidence="2">The sequence shown here is derived from an EMBL/GenBank/DDBJ whole genome shotgun (WGS) entry which is preliminary data.</text>
</comment>